<reference evidence="1" key="1">
    <citation type="submission" date="2020-05" db="UniProtKB">
        <authorList>
            <consortium name="EnsemblMetazoa"/>
        </authorList>
    </citation>
    <scope>IDENTIFICATION</scope>
    <source>
        <strain evidence="1">TTRI</strain>
    </source>
</reference>
<evidence type="ECO:0000313" key="2">
    <source>
        <dbReference type="Proteomes" id="UP000078200"/>
    </source>
</evidence>
<dbReference type="AlphaFoldDB" id="A0A1A9VB54"/>
<keyword evidence="2" id="KW-1185">Reference proteome</keyword>
<proteinExistence type="predicted"/>
<dbReference type="Proteomes" id="UP000078200">
    <property type="component" value="Unassembled WGS sequence"/>
</dbReference>
<protein>
    <submittedName>
        <fullName evidence="1">Uncharacterized protein</fullName>
    </submittedName>
</protein>
<dbReference type="VEuPathDB" id="VectorBase:GAUT031599"/>
<evidence type="ECO:0000313" key="1">
    <source>
        <dbReference type="EnsemblMetazoa" id="GAUT031599-PA"/>
    </source>
</evidence>
<organism evidence="1 2">
    <name type="scientific">Glossina austeni</name>
    <name type="common">Savannah tsetse fly</name>
    <dbReference type="NCBI Taxonomy" id="7395"/>
    <lineage>
        <taxon>Eukaryota</taxon>
        <taxon>Metazoa</taxon>
        <taxon>Ecdysozoa</taxon>
        <taxon>Arthropoda</taxon>
        <taxon>Hexapoda</taxon>
        <taxon>Insecta</taxon>
        <taxon>Pterygota</taxon>
        <taxon>Neoptera</taxon>
        <taxon>Endopterygota</taxon>
        <taxon>Diptera</taxon>
        <taxon>Brachycera</taxon>
        <taxon>Muscomorpha</taxon>
        <taxon>Hippoboscoidea</taxon>
        <taxon>Glossinidae</taxon>
        <taxon>Glossina</taxon>
    </lineage>
</organism>
<accession>A0A1A9VB54</accession>
<dbReference type="EnsemblMetazoa" id="GAUT031599-RA">
    <property type="protein sequence ID" value="GAUT031599-PA"/>
    <property type="gene ID" value="GAUT031599"/>
</dbReference>
<sequence length="152" mass="16176">MVAGKRSLSTLYASVSSSTRSMKASGFLWPVKLSPHRLTSSMTGLVSTVVGAASDMVSLMSLVVGAVVDRVADGPVSSPAAARVLFLRRKTTRVKPSYSVKFTGGGRFFDLKRTTLNSTLGGGLKLFFPTFINMKTINSQQNNATSAHSLLE</sequence>
<name>A0A1A9VB54_GLOAU</name>